<dbReference type="InterPro" id="IPR000086">
    <property type="entry name" value="NUDIX_hydrolase_dom"/>
</dbReference>
<evidence type="ECO:0000256" key="2">
    <source>
        <dbReference type="ARBA" id="ARBA00005582"/>
    </source>
</evidence>
<evidence type="ECO:0000256" key="4">
    <source>
        <dbReference type="ARBA" id="ARBA00022801"/>
    </source>
</evidence>
<evidence type="ECO:0000256" key="1">
    <source>
        <dbReference type="ARBA" id="ARBA00001946"/>
    </source>
</evidence>
<dbReference type="PROSITE" id="PS51462">
    <property type="entry name" value="NUDIX"/>
    <property type="match status" value="1"/>
</dbReference>
<organism evidence="7 8">
    <name type="scientific">candidate division WWE3 bacterium</name>
    <dbReference type="NCBI Taxonomy" id="2053526"/>
    <lineage>
        <taxon>Bacteria</taxon>
        <taxon>Katanobacteria</taxon>
    </lineage>
</organism>
<dbReference type="Gene3D" id="3.90.79.10">
    <property type="entry name" value="Nucleoside Triphosphate Pyrophosphohydrolase"/>
    <property type="match status" value="1"/>
</dbReference>
<dbReference type="GO" id="GO:0046872">
    <property type="term" value="F:metal ion binding"/>
    <property type="evidence" value="ECO:0007669"/>
    <property type="project" value="UniProtKB-KW"/>
</dbReference>
<dbReference type="InterPro" id="IPR015797">
    <property type="entry name" value="NUDIX_hydrolase-like_dom_sf"/>
</dbReference>
<dbReference type="GO" id="GO:0005737">
    <property type="term" value="C:cytoplasm"/>
    <property type="evidence" value="ECO:0007669"/>
    <property type="project" value="TreeGrafter"/>
</dbReference>
<dbReference type="EMBL" id="JAGQKY010000180">
    <property type="protein sequence ID" value="MCA9397885.1"/>
    <property type="molecule type" value="Genomic_DNA"/>
</dbReference>
<evidence type="ECO:0000313" key="7">
    <source>
        <dbReference type="EMBL" id="MCA9397885.1"/>
    </source>
</evidence>
<name>A0A955RXI7_UNCKA</name>
<dbReference type="SUPFAM" id="SSF55811">
    <property type="entry name" value="Nudix"/>
    <property type="match status" value="1"/>
</dbReference>
<comment type="caution">
    <text evidence="7">The sequence shown here is derived from an EMBL/GenBank/DDBJ whole genome shotgun (WGS) entry which is preliminary data.</text>
</comment>
<comment type="similarity">
    <text evidence="2">Belongs to the Nudix hydrolase family.</text>
</comment>
<sequence>MSDRHSVIPRTMCFIFNDNDVLLMKGSDKKEWAGKYDPVGGHIEAQEDVLDSALREIQEETGLIPDNASVRGIIHVSNFFHKNKMLFVITATTDTRKVVHGEEGTLEWIPIEQVHEINTFDDVKPIIDAVVALESHQLITGRIVFDDDNIPEVIDLNVREA</sequence>
<gene>
    <name evidence="7" type="ORF">KC573_03570</name>
</gene>
<dbReference type="PANTHER" id="PTHR43758">
    <property type="entry name" value="7,8-DIHYDRO-8-OXOGUANINE TRIPHOSPHATASE"/>
    <property type="match status" value="1"/>
</dbReference>
<reference evidence="7" key="2">
    <citation type="journal article" date="2021" name="Microbiome">
        <title>Successional dynamics and alternative stable states in a saline activated sludge microbial community over 9 years.</title>
        <authorList>
            <person name="Wang Y."/>
            <person name="Ye J."/>
            <person name="Ju F."/>
            <person name="Liu L."/>
            <person name="Boyd J.A."/>
            <person name="Deng Y."/>
            <person name="Parks D.H."/>
            <person name="Jiang X."/>
            <person name="Yin X."/>
            <person name="Woodcroft B.J."/>
            <person name="Tyson G.W."/>
            <person name="Hugenholtz P."/>
            <person name="Polz M.F."/>
            <person name="Zhang T."/>
        </authorList>
    </citation>
    <scope>NUCLEOTIDE SEQUENCE</scope>
    <source>
        <strain evidence="7">HKST-UBA02</strain>
    </source>
</reference>
<dbReference type="Pfam" id="PF00293">
    <property type="entry name" value="NUDIX"/>
    <property type="match status" value="1"/>
</dbReference>
<feature type="domain" description="Nudix hydrolase" evidence="6">
    <location>
        <begin position="6"/>
        <end position="134"/>
    </location>
</feature>
<proteinExistence type="inferred from homology"/>
<dbReference type="AlphaFoldDB" id="A0A955RXI7"/>
<comment type="cofactor">
    <cofactor evidence="1">
        <name>Mg(2+)</name>
        <dbReference type="ChEBI" id="CHEBI:18420"/>
    </cofactor>
</comment>
<reference evidence="7" key="1">
    <citation type="submission" date="2020-04" db="EMBL/GenBank/DDBJ databases">
        <authorList>
            <person name="Zhang T."/>
        </authorList>
    </citation>
    <scope>NUCLEOTIDE SEQUENCE</scope>
    <source>
        <strain evidence="7">HKST-UBA02</strain>
    </source>
</reference>
<dbReference type="PANTHER" id="PTHR43758:SF2">
    <property type="entry name" value="OXIDIZED PURINE NUCLEOSIDE TRIPHOSPHATE HYDROLASE"/>
    <property type="match status" value="1"/>
</dbReference>
<evidence type="ECO:0000259" key="6">
    <source>
        <dbReference type="PROSITE" id="PS51462"/>
    </source>
</evidence>
<evidence type="ECO:0000256" key="5">
    <source>
        <dbReference type="ARBA" id="ARBA00022842"/>
    </source>
</evidence>
<evidence type="ECO:0000313" key="8">
    <source>
        <dbReference type="Proteomes" id="UP000699691"/>
    </source>
</evidence>
<dbReference type="GO" id="GO:0016818">
    <property type="term" value="F:hydrolase activity, acting on acid anhydrides, in phosphorus-containing anhydrides"/>
    <property type="evidence" value="ECO:0007669"/>
    <property type="project" value="TreeGrafter"/>
</dbReference>
<evidence type="ECO:0000256" key="3">
    <source>
        <dbReference type="ARBA" id="ARBA00022723"/>
    </source>
</evidence>
<dbReference type="CDD" id="cd18886">
    <property type="entry name" value="NUDIX_MutT_Nudt1"/>
    <property type="match status" value="1"/>
</dbReference>
<keyword evidence="3" id="KW-0479">Metal-binding</keyword>
<keyword evidence="5" id="KW-0460">Magnesium</keyword>
<dbReference type="Proteomes" id="UP000699691">
    <property type="component" value="Unassembled WGS sequence"/>
</dbReference>
<accession>A0A955RXI7</accession>
<keyword evidence="4" id="KW-0378">Hydrolase</keyword>
<protein>
    <submittedName>
        <fullName evidence="7">NUDIX domain-containing protein</fullName>
    </submittedName>
</protein>